<evidence type="ECO:0000313" key="2">
    <source>
        <dbReference type="Proteomes" id="UP001230915"/>
    </source>
</evidence>
<gene>
    <name evidence="1" type="ORF">RBU60_07065</name>
</gene>
<dbReference type="SUPFAM" id="SSF53067">
    <property type="entry name" value="Actin-like ATPase domain"/>
    <property type="match status" value="1"/>
</dbReference>
<evidence type="ECO:0000313" key="1">
    <source>
        <dbReference type="EMBL" id="MDQ7917330.1"/>
    </source>
</evidence>
<proteinExistence type="predicted"/>
<dbReference type="Proteomes" id="UP001230915">
    <property type="component" value="Unassembled WGS sequence"/>
</dbReference>
<organism evidence="1 2">
    <name type="scientific">Mesonia profundi</name>
    <dbReference type="NCBI Taxonomy" id="3070998"/>
    <lineage>
        <taxon>Bacteria</taxon>
        <taxon>Pseudomonadati</taxon>
        <taxon>Bacteroidota</taxon>
        <taxon>Flavobacteriia</taxon>
        <taxon>Flavobacteriales</taxon>
        <taxon>Flavobacteriaceae</taxon>
        <taxon>Mesonia</taxon>
    </lineage>
</organism>
<dbReference type="EC" id="2.7.1.170" evidence="1"/>
<dbReference type="PANTHER" id="PTHR30605:SF0">
    <property type="entry name" value="ANHYDRO-N-ACETYLMURAMIC ACID KINASE"/>
    <property type="match status" value="1"/>
</dbReference>
<keyword evidence="1" id="KW-0808">Transferase</keyword>
<dbReference type="InterPro" id="IPR005338">
    <property type="entry name" value="Anhydro_N_Ac-Mur_kinase"/>
</dbReference>
<dbReference type="RefSeq" id="WP_308864045.1">
    <property type="nucleotide sequence ID" value="NZ_JAVHUL010000015.1"/>
</dbReference>
<dbReference type="Gene3D" id="3.30.420.40">
    <property type="match status" value="2"/>
</dbReference>
<reference evidence="1 2" key="1">
    <citation type="submission" date="2023-08" db="EMBL/GenBank/DDBJ databases">
        <title>Mesonia sp. MT50, isolated from deep-sea sediment of the Mariana Trench.</title>
        <authorList>
            <person name="Fu H."/>
        </authorList>
    </citation>
    <scope>NUCLEOTIDE SEQUENCE [LARGE SCALE GENOMIC DNA]</scope>
    <source>
        <strain evidence="1 2">MT50</strain>
    </source>
</reference>
<sequence>MKKLRYQVVGVMSGTSLDGIDLACIQFVDFKGVWEFKITAAETHAYPEVWKRKLENASLLSIPEITDLDETYTIYLAEVIQQFLKEHQLTEDTLDAVCAHGHTVLHQPENGITIQIGNNSALAKKIGLKTVCDFRVQDVKLGGQGAPLVPIGDRLLFAEYTYCLNLGGFANVSLEKDEKRIAYDIGAVNTVLNFLAEQMGYGFDEDGKIAALGEVDDNLLASLNALSFYQQQAPKSLGIEWVKAKVFPLIKAAPISIKNKIATYTYHAAQQIAHELKGNATQQVLITGGGAFNSTLIKHIKSLCSLQLVIPEKELVEYKEALVFGLLGVLKLTGKVNVLKSVTGASKDHSSGKIFLP</sequence>
<dbReference type="NCBIfam" id="NF007144">
    <property type="entry name" value="PRK09585.2-3"/>
    <property type="match status" value="1"/>
</dbReference>
<keyword evidence="2" id="KW-1185">Reference proteome</keyword>
<dbReference type="Pfam" id="PF03702">
    <property type="entry name" value="AnmK"/>
    <property type="match status" value="1"/>
</dbReference>
<dbReference type="PANTHER" id="PTHR30605">
    <property type="entry name" value="ANHYDRO-N-ACETYLMURAMIC ACID KINASE"/>
    <property type="match status" value="1"/>
</dbReference>
<accession>A0ABU1A0U9</accession>
<comment type="caution">
    <text evidence="1">The sequence shown here is derived from an EMBL/GenBank/DDBJ whole genome shotgun (WGS) entry which is preliminary data.</text>
</comment>
<protein>
    <submittedName>
        <fullName evidence="1">Anhydro-N-acetylmuramic acid kinase</fullName>
        <ecNumber evidence="1">2.7.1.170</ecNumber>
    </submittedName>
</protein>
<dbReference type="GO" id="GO:0016301">
    <property type="term" value="F:kinase activity"/>
    <property type="evidence" value="ECO:0007669"/>
    <property type="project" value="UniProtKB-KW"/>
</dbReference>
<dbReference type="EMBL" id="JAVHUL010000015">
    <property type="protein sequence ID" value="MDQ7917330.1"/>
    <property type="molecule type" value="Genomic_DNA"/>
</dbReference>
<dbReference type="InterPro" id="IPR043129">
    <property type="entry name" value="ATPase_NBD"/>
</dbReference>
<keyword evidence="1" id="KW-0418">Kinase</keyword>
<name>A0ABU1A0U9_9FLAO</name>